<organism evidence="1 2">
    <name type="scientific">Hyunsoonleella pacifica</name>
    <dbReference type="NCBI Taxonomy" id="1080224"/>
    <lineage>
        <taxon>Bacteria</taxon>
        <taxon>Pseudomonadati</taxon>
        <taxon>Bacteroidota</taxon>
        <taxon>Flavobacteriia</taxon>
        <taxon>Flavobacteriales</taxon>
        <taxon>Flavobacteriaceae</taxon>
    </lineage>
</organism>
<evidence type="ECO:0000313" key="1">
    <source>
        <dbReference type="EMBL" id="TBN19083.1"/>
    </source>
</evidence>
<dbReference type="RefSeq" id="WP_130935597.1">
    <property type="nucleotide sequence ID" value="NZ_BMEE01000001.1"/>
</dbReference>
<gene>
    <name evidence="1" type="ORF">EYD46_03185</name>
</gene>
<accession>A0A4Q9FSU9</accession>
<dbReference type="EMBL" id="SIRS01000001">
    <property type="protein sequence ID" value="TBN19083.1"/>
    <property type="molecule type" value="Genomic_DNA"/>
</dbReference>
<sequence length="258" mass="29773">MENDKEICFVIMPFGGYFDEYYENIYKPAIEESNLDSFRADNIYKPSTIIKDIWNLIQSSTLIVADLTKKNANVFYELGLAHASKKPVIFIAESMDDVPFDLRAQRVITYNKEHHNWGENLRKEIVKSISETLKSPLKSVVPVFLEVENQDKVSRKTKEYLELRNEIDLLKLKLNPHFEDKESNTKYEIIELDEYDTNLLSLMARGYSAVEISKKMQSSGISPSSLSSIEKRLNKLKIDFKAQNSVHLISIVRDLGLI</sequence>
<comment type="caution">
    <text evidence="1">The sequence shown here is derived from an EMBL/GenBank/DDBJ whole genome shotgun (WGS) entry which is preliminary data.</text>
</comment>
<protein>
    <submittedName>
        <fullName evidence="1">Uncharacterized protein</fullName>
    </submittedName>
</protein>
<dbReference type="SUPFAM" id="SSF52309">
    <property type="entry name" value="N-(deoxy)ribosyltransferase-like"/>
    <property type="match status" value="1"/>
</dbReference>
<dbReference type="Proteomes" id="UP000292372">
    <property type="component" value="Unassembled WGS sequence"/>
</dbReference>
<keyword evidence="2" id="KW-1185">Reference proteome</keyword>
<proteinExistence type="predicted"/>
<dbReference type="OrthoDB" id="9815193at2"/>
<dbReference type="Gene3D" id="3.40.50.450">
    <property type="match status" value="1"/>
</dbReference>
<reference evidence="1 2" key="1">
    <citation type="journal article" date="2015" name="Int. J. Syst. Evol. Microbiol.">
        <title>Hyunsoonleella pacifica sp. nov., isolated from seawater of South Pacific Gyre.</title>
        <authorList>
            <person name="Gao X."/>
            <person name="Zhang Z."/>
            <person name="Dai X."/>
            <person name="Zhang X.H."/>
        </authorList>
    </citation>
    <scope>NUCLEOTIDE SEQUENCE [LARGE SCALE GENOMIC DNA]</scope>
    <source>
        <strain evidence="1 2">SW033</strain>
    </source>
</reference>
<evidence type="ECO:0000313" key="2">
    <source>
        <dbReference type="Proteomes" id="UP000292372"/>
    </source>
</evidence>
<name>A0A4Q9FSU9_9FLAO</name>
<dbReference type="AlphaFoldDB" id="A0A4Q9FSU9"/>